<name>A0ABX0R546_9GAMM</name>
<reference evidence="1 2" key="1">
    <citation type="journal article" date="2019" name="bioRxiv">
        <title>Bacteria contribute to plant secondary compound degradation in a generalist herbivore system.</title>
        <authorList>
            <person name="Francoeur C.B."/>
            <person name="Khadempour L."/>
            <person name="Moreira-Soto R.D."/>
            <person name="Gotting K."/>
            <person name="Book A.J."/>
            <person name="Pinto-Tomas A.A."/>
            <person name="Keefover-Ring K."/>
            <person name="Currie C.R."/>
        </authorList>
    </citation>
    <scope>NUCLEOTIDE SEQUENCE [LARGE SCALE GENOMIC DNA]</scope>
    <source>
        <strain evidence="1">Acro-835</strain>
    </source>
</reference>
<dbReference type="Proteomes" id="UP001515683">
    <property type="component" value="Unassembled WGS sequence"/>
</dbReference>
<sequence>MTKGIYFYVNTAADDNGYHYLHRQGCKHMPDKKDALFIGTLYTLHQGLTIARMSFKKVKPCIKCCIRHSATRMPANVQPVHHFPR</sequence>
<keyword evidence="2" id="KW-1185">Reference proteome</keyword>
<accession>A0ABX0R546</accession>
<dbReference type="EMBL" id="VWXF01000001">
    <property type="protein sequence ID" value="NIF20526.1"/>
    <property type="molecule type" value="Genomic_DNA"/>
</dbReference>
<proteinExistence type="predicted"/>
<protein>
    <recommendedName>
        <fullName evidence="3">Transposase</fullName>
    </recommendedName>
</protein>
<comment type="caution">
    <text evidence="1">The sequence shown here is derived from an EMBL/GenBank/DDBJ whole genome shotgun (WGS) entry which is preliminary data.</text>
</comment>
<evidence type="ECO:0000313" key="1">
    <source>
        <dbReference type="EMBL" id="NIF20526.1"/>
    </source>
</evidence>
<evidence type="ECO:0008006" key="3">
    <source>
        <dbReference type="Google" id="ProtNLM"/>
    </source>
</evidence>
<gene>
    <name evidence="1" type="ORF">F3J40_02690</name>
</gene>
<evidence type="ECO:0000313" key="2">
    <source>
        <dbReference type="Proteomes" id="UP001515683"/>
    </source>
</evidence>
<dbReference type="RefSeq" id="WP_167012482.1">
    <property type="nucleotide sequence ID" value="NZ_VWXF01000001.1"/>
</dbReference>
<organism evidence="1 2">
    <name type="scientific">Candidatus Pantoea multigeneris</name>
    <dbReference type="NCBI Taxonomy" id="2608357"/>
    <lineage>
        <taxon>Bacteria</taxon>
        <taxon>Pseudomonadati</taxon>
        <taxon>Pseudomonadota</taxon>
        <taxon>Gammaproteobacteria</taxon>
        <taxon>Enterobacterales</taxon>
        <taxon>Erwiniaceae</taxon>
        <taxon>Pantoea</taxon>
    </lineage>
</organism>